<evidence type="ECO:0000313" key="1">
    <source>
        <dbReference type="EMBL" id="KAK0502093.1"/>
    </source>
</evidence>
<dbReference type="Proteomes" id="UP001175228">
    <property type="component" value="Unassembled WGS sequence"/>
</dbReference>
<reference evidence="1" key="1">
    <citation type="submission" date="2023-06" db="EMBL/GenBank/DDBJ databases">
        <authorList>
            <consortium name="Lawrence Berkeley National Laboratory"/>
            <person name="Ahrendt S."/>
            <person name="Sahu N."/>
            <person name="Indic B."/>
            <person name="Wong-Bajracharya J."/>
            <person name="Merenyi Z."/>
            <person name="Ke H.-M."/>
            <person name="Monk M."/>
            <person name="Kocsube S."/>
            <person name="Drula E."/>
            <person name="Lipzen A."/>
            <person name="Balint B."/>
            <person name="Henrissat B."/>
            <person name="Andreopoulos B."/>
            <person name="Martin F.M."/>
            <person name="Harder C.B."/>
            <person name="Rigling D."/>
            <person name="Ford K.L."/>
            <person name="Foster G.D."/>
            <person name="Pangilinan J."/>
            <person name="Papanicolaou A."/>
            <person name="Barry K."/>
            <person name="LaButti K."/>
            <person name="Viragh M."/>
            <person name="Koriabine M."/>
            <person name="Yan M."/>
            <person name="Riley R."/>
            <person name="Champramary S."/>
            <person name="Plett K.L."/>
            <person name="Tsai I.J."/>
            <person name="Slot J."/>
            <person name="Sipos G."/>
            <person name="Plett J."/>
            <person name="Nagy L.G."/>
            <person name="Grigoriev I.V."/>
        </authorList>
    </citation>
    <scope>NUCLEOTIDE SEQUENCE</scope>
    <source>
        <strain evidence="1">HWK02</strain>
    </source>
</reference>
<accession>A0AA39UT57</accession>
<dbReference type="EMBL" id="JAUEPU010000005">
    <property type="protein sequence ID" value="KAK0502093.1"/>
    <property type="molecule type" value="Genomic_DNA"/>
</dbReference>
<comment type="caution">
    <text evidence="1">The sequence shown here is derived from an EMBL/GenBank/DDBJ whole genome shotgun (WGS) entry which is preliminary data.</text>
</comment>
<dbReference type="AlphaFoldDB" id="A0AA39UT57"/>
<gene>
    <name evidence="1" type="ORF">EDD18DRAFT_1100586</name>
</gene>
<name>A0AA39UT57_9AGAR</name>
<protein>
    <submittedName>
        <fullName evidence="1">Uncharacterized protein</fullName>
    </submittedName>
</protein>
<keyword evidence="2" id="KW-1185">Reference proteome</keyword>
<sequence>MPIDLEFLVCTRMLPSGLGPLHDVTSVEEAVNVQRTGSSSTREMFLPGKKGASRIGRDGDTSRVEWIWIVHALVIIAVEACLTGALDIGESILFLVFDSRRRWPVFALLWPIPSAYPVFVLRRTSSEDQYTKVVLDWETDRGKSLIVLMVFILTSSRHSCSEAISRTFITQFHLAKHTPALSYNFNASVVSSVFALASHYIKVPIPTIDEEPTYTTTLHEVCQTTRQ</sequence>
<organism evidence="1 2">
    <name type="scientific">Armillaria luteobubalina</name>
    <dbReference type="NCBI Taxonomy" id="153913"/>
    <lineage>
        <taxon>Eukaryota</taxon>
        <taxon>Fungi</taxon>
        <taxon>Dikarya</taxon>
        <taxon>Basidiomycota</taxon>
        <taxon>Agaricomycotina</taxon>
        <taxon>Agaricomycetes</taxon>
        <taxon>Agaricomycetidae</taxon>
        <taxon>Agaricales</taxon>
        <taxon>Marasmiineae</taxon>
        <taxon>Physalacriaceae</taxon>
        <taxon>Armillaria</taxon>
    </lineage>
</organism>
<evidence type="ECO:0000313" key="2">
    <source>
        <dbReference type="Proteomes" id="UP001175228"/>
    </source>
</evidence>
<proteinExistence type="predicted"/>